<organism evidence="2 3">
    <name type="scientific">Streptomyces katrae</name>
    <dbReference type="NCBI Taxonomy" id="68223"/>
    <lineage>
        <taxon>Bacteria</taxon>
        <taxon>Bacillati</taxon>
        <taxon>Actinomycetota</taxon>
        <taxon>Actinomycetes</taxon>
        <taxon>Kitasatosporales</taxon>
        <taxon>Streptomycetaceae</taxon>
        <taxon>Streptomyces</taxon>
    </lineage>
</organism>
<protein>
    <submittedName>
        <fullName evidence="2">Ribosomal protein L7/L12</fullName>
    </submittedName>
</protein>
<reference evidence="2 3" key="1">
    <citation type="submission" date="2023-05" db="EMBL/GenBank/DDBJ databases">
        <title>Sequencing and Assembly of Streptomyces sp. NP73.</title>
        <authorList>
            <person name="Konwar A.N."/>
            <person name="Saikia K."/>
            <person name="Thakur D."/>
        </authorList>
    </citation>
    <scope>NUCLEOTIDE SEQUENCE [LARGE SCALE GENOMIC DNA]</scope>
    <source>
        <strain evidence="2 3">NP73</strain>
    </source>
</reference>
<name>A0ABT7GXN0_9ACTN</name>
<dbReference type="Proteomes" id="UP001223390">
    <property type="component" value="Unassembled WGS sequence"/>
</dbReference>
<dbReference type="Pfam" id="PF00542">
    <property type="entry name" value="Ribosomal_L12"/>
    <property type="match status" value="1"/>
</dbReference>
<accession>A0ABT7GXN0</accession>
<gene>
    <name evidence="2" type="ORF">QEZ40_002602</name>
</gene>
<dbReference type="GO" id="GO:0005840">
    <property type="term" value="C:ribosome"/>
    <property type="evidence" value="ECO:0007669"/>
    <property type="project" value="UniProtKB-KW"/>
</dbReference>
<dbReference type="Gene3D" id="3.30.1390.10">
    <property type="match status" value="1"/>
</dbReference>
<feature type="domain" description="Large ribosomal subunit protein bL12 C-terminal" evidence="1">
    <location>
        <begin position="16"/>
        <end position="72"/>
    </location>
</feature>
<keyword evidence="2" id="KW-0689">Ribosomal protein</keyword>
<dbReference type="EMBL" id="JASITI010000021">
    <property type="protein sequence ID" value="MDK9497659.1"/>
    <property type="molecule type" value="Genomic_DNA"/>
</dbReference>
<dbReference type="InterPro" id="IPR014719">
    <property type="entry name" value="Ribosomal_bL12_C/ClpS-like"/>
</dbReference>
<evidence type="ECO:0000313" key="2">
    <source>
        <dbReference type="EMBL" id="MDK9497659.1"/>
    </source>
</evidence>
<dbReference type="SUPFAM" id="SSF54736">
    <property type="entry name" value="ClpS-like"/>
    <property type="match status" value="1"/>
</dbReference>
<keyword evidence="2" id="KW-0687">Ribonucleoprotein</keyword>
<dbReference type="InterPro" id="IPR013823">
    <property type="entry name" value="Ribosomal_bL12_C"/>
</dbReference>
<sequence>MEEPGFRVLLAEAEAEAGERRMEVVRAIRAVTGLSLWKSKLLLDGAPVVVTEPNWLEVAQDAAGVLEAAGARAVVVCDWCDRHVTPGAAPLDPGPCQGPWPSGTCRASCPPATDWVRAFLRGRVDQQGDGADGPADP</sequence>
<keyword evidence="3" id="KW-1185">Reference proteome</keyword>
<evidence type="ECO:0000259" key="1">
    <source>
        <dbReference type="Pfam" id="PF00542"/>
    </source>
</evidence>
<dbReference type="RefSeq" id="WP_285343392.1">
    <property type="nucleotide sequence ID" value="NZ_JASITI010000021.1"/>
</dbReference>
<evidence type="ECO:0000313" key="3">
    <source>
        <dbReference type="Proteomes" id="UP001223390"/>
    </source>
</evidence>
<comment type="caution">
    <text evidence="2">The sequence shown here is derived from an EMBL/GenBank/DDBJ whole genome shotgun (WGS) entry which is preliminary data.</text>
</comment>
<proteinExistence type="predicted"/>